<feature type="domain" description="Methyltransferase type 11" evidence="4">
    <location>
        <begin position="33"/>
        <end position="133"/>
    </location>
</feature>
<name>A0A1H6WLZ6_9BACT</name>
<keyword evidence="2 5" id="KW-0808">Transferase</keyword>
<proteinExistence type="predicted"/>
<dbReference type="InterPro" id="IPR029063">
    <property type="entry name" value="SAM-dependent_MTases_sf"/>
</dbReference>
<evidence type="ECO:0000313" key="6">
    <source>
        <dbReference type="Proteomes" id="UP000199403"/>
    </source>
</evidence>
<evidence type="ECO:0000256" key="1">
    <source>
        <dbReference type="ARBA" id="ARBA00022603"/>
    </source>
</evidence>
<dbReference type="STRING" id="1416801.SAMN05192553_102575"/>
<dbReference type="CDD" id="cd02440">
    <property type="entry name" value="AdoMet_MTases"/>
    <property type="match status" value="1"/>
</dbReference>
<dbReference type="SUPFAM" id="SSF53335">
    <property type="entry name" value="S-adenosyl-L-methionine-dependent methyltransferases"/>
    <property type="match status" value="1"/>
</dbReference>
<sequence length="207" mass="23133">MEIKALNNLLGNIDIYLLDQLLKGRFEKDMLLLDAGCGEGRNSHYFIRGGYQILGVDSNPTAIQMARITAKTLDPTFDAQRFIVAPVEDLPFHRGAFDALISSAVMHFARDRVHFDAMFGEQMRVLKKGGLFWLRMCSDAGGCFPLSGDPADRQQALPDGTERFVLTEQLLSEVMKCYRLSLLEPAKSVVVHGQRAMGAYLFKKEGE</sequence>
<dbReference type="OrthoDB" id="9804312at2"/>
<dbReference type="PANTHER" id="PTHR43464">
    <property type="entry name" value="METHYLTRANSFERASE"/>
    <property type="match status" value="1"/>
</dbReference>
<dbReference type="RefSeq" id="WP_092171668.1">
    <property type="nucleotide sequence ID" value="NZ_FNZH01000002.1"/>
</dbReference>
<dbReference type="Proteomes" id="UP000199403">
    <property type="component" value="Unassembled WGS sequence"/>
</dbReference>
<dbReference type="AlphaFoldDB" id="A0A1H6WLZ6"/>
<dbReference type="Pfam" id="PF08241">
    <property type="entry name" value="Methyltransf_11"/>
    <property type="match status" value="1"/>
</dbReference>
<dbReference type="Gene3D" id="3.40.50.150">
    <property type="entry name" value="Vaccinia Virus protein VP39"/>
    <property type="match status" value="1"/>
</dbReference>
<protein>
    <submittedName>
        <fullName evidence="5">Methyltransferase domain-containing protein</fullName>
    </submittedName>
</protein>
<keyword evidence="6" id="KW-1185">Reference proteome</keyword>
<dbReference type="InterPro" id="IPR013216">
    <property type="entry name" value="Methyltransf_11"/>
</dbReference>
<dbReference type="GO" id="GO:0032259">
    <property type="term" value="P:methylation"/>
    <property type="evidence" value="ECO:0007669"/>
    <property type="project" value="UniProtKB-KW"/>
</dbReference>
<dbReference type="PANTHER" id="PTHR43464:SF19">
    <property type="entry name" value="UBIQUINONE BIOSYNTHESIS O-METHYLTRANSFERASE, MITOCHONDRIAL"/>
    <property type="match status" value="1"/>
</dbReference>
<evidence type="ECO:0000256" key="2">
    <source>
        <dbReference type="ARBA" id="ARBA00022679"/>
    </source>
</evidence>
<evidence type="ECO:0000259" key="4">
    <source>
        <dbReference type="Pfam" id="PF08241"/>
    </source>
</evidence>
<reference evidence="6" key="1">
    <citation type="submission" date="2016-10" db="EMBL/GenBank/DDBJ databases">
        <authorList>
            <person name="Varghese N."/>
            <person name="Submissions S."/>
        </authorList>
    </citation>
    <scope>NUCLEOTIDE SEQUENCE [LARGE SCALE GENOMIC DNA]</scope>
    <source>
        <strain evidence="6">IBRC-M 10761</strain>
    </source>
</reference>
<accession>A0A1H6WLZ6</accession>
<keyword evidence="1 5" id="KW-0489">Methyltransferase</keyword>
<dbReference type="GO" id="GO:0008757">
    <property type="term" value="F:S-adenosylmethionine-dependent methyltransferase activity"/>
    <property type="evidence" value="ECO:0007669"/>
    <property type="project" value="InterPro"/>
</dbReference>
<keyword evidence="3" id="KW-0949">S-adenosyl-L-methionine</keyword>
<evidence type="ECO:0000313" key="5">
    <source>
        <dbReference type="EMBL" id="SEJ13790.1"/>
    </source>
</evidence>
<evidence type="ECO:0000256" key="3">
    <source>
        <dbReference type="ARBA" id="ARBA00022691"/>
    </source>
</evidence>
<organism evidence="5 6">
    <name type="scientific">Cyclobacterium xiamenense</name>
    <dbReference type="NCBI Taxonomy" id="1297121"/>
    <lineage>
        <taxon>Bacteria</taxon>
        <taxon>Pseudomonadati</taxon>
        <taxon>Bacteroidota</taxon>
        <taxon>Cytophagia</taxon>
        <taxon>Cytophagales</taxon>
        <taxon>Cyclobacteriaceae</taxon>
        <taxon>Cyclobacterium</taxon>
    </lineage>
</organism>
<gene>
    <name evidence="5" type="ORF">SAMN05192553_102575</name>
</gene>
<dbReference type="EMBL" id="FNZH01000002">
    <property type="protein sequence ID" value="SEJ13790.1"/>
    <property type="molecule type" value="Genomic_DNA"/>
</dbReference>